<keyword evidence="4 8" id="KW-0732">Signal</keyword>
<dbReference type="Gene3D" id="3.40.720.10">
    <property type="entry name" value="Alkaline Phosphatase, subunit A"/>
    <property type="match status" value="1"/>
</dbReference>
<feature type="domain" description="Sulfatase N-terminal" evidence="9">
    <location>
        <begin position="24"/>
        <end position="346"/>
    </location>
</feature>
<evidence type="ECO:0000256" key="2">
    <source>
        <dbReference type="ARBA" id="ARBA00008779"/>
    </source>
</evidence>
<evidence type="ECO:0000256" key="5">
    <source>
        <dbReference type="ARBA" id="ARBA00022801"/>
    </source>
</evidence>
<evidence type="ECO:0000256" key="6">
    <source>
        <dbReference type="ARBA" id="ARBA00022837"/>
    </source>
</evidence>
<dbReference type="PROSITE" id="PS00523">
    <property type="entry name" value="SULFATASE_1"/>
    <property type="match status" value="1"/>
</dbReference>
<reference evidence="10" key="1">
    <citation type="submission" date="2021-01" db="EMBL/GenBank/DDBJ databases">
        <title>Modified the classification status of verrucomicrobia.</title>
        <authorList>
            <person name="Feng X."/>
        </authorList>
    </citation>
    <scope>NUCLEOTIDE SEQUENCE</scope>
    <source>
        <strain evidence="10">KCTC 22201</strain>
    </source>
</reference>
<dbReference type="GO" id="GO:0004065">
    <property type="term" value="F:arylsulfatase activity"/>
    <property type="evidence" value="ECO:0007669"/>
    <property type="project" value="TreeGrafter"/>
</dbReference>
<keyword evidence="11" id="KW-1185">Reference proteome</keyword>
<dbReference type="PANTHER" id="PTHR42693">
    <property type="entry name" value="ARYLSULFATASE FAMILY MEMBER"/>
    <property type="match status" value="1"/>
</dbReference>
<keyword evidence="6" id="KW-0106">Calcium</keyword>
<keyword evidence="7" id="KW-0325">Glycoprotein</keyword>
<dbReference type="CDD" id="cd16026">
    <property type="entry name" value="GALNS_like"/>
    <property type="match status" value="1"/>
</dbReference>
<proteinExistence type="inferred from homology"/>
<dbReference type="Gene3D" id="3.30.1120.10">
    <property type="match status" value="1"/>
</dbReference>
<dbReference type="InterPro" id="IPR024607">
    <property type="entry name" value="Sulfatase_CS"/>
</dbReference>
<keyword evidence="5" id="KW-0378">Hydrolase</keyword>
<dbReference type="InterPro" id="IPR017850">
    <property type="entry name" value="Alkaline_phosphatase_core_sf"/>
</dbReference>
<dbReference type="PANTHER" id="PTHR42693:SF53">
    <property type="entry name" value="ENDO-4-O-SULFATASE"/>
    <property type="match status" value="1"/>
</dbReference>
<evidence type="ECO:0000256" key="8">
    <source>
        <dbReference type="SAM" id="SignalP"/>
    </source>
</evidence>
<dbReference type="Proteomes" id="UP000658278">
    <property type="component" value="Unassembled WGS sequence"/>
</dbReference>
<dbReference type="EMBL" id="JAENII010000005">
    <property type="protein sequence ID" value="MBK1827191.1"/>
    <property type="molecule type" value="Genomic_DNA"/>
</dbReference>
<feature type="signal peptide" evidence="8">
    <location>
        <begin position="1"/>
        <end position="20"/>
    </location>
</feature>
<accession>A0A934VFL8</accession>
<organism evidence="10 11">
    <name type="scientific">Haloferula rosea</name>
    <dbReference type="NCBI Taxonomy" id="490093"/>
    <lineage>
        <taxon>Bacteria</taxon>
        <taxon>Pseudomonadati</taxon>
        <taxon>Verrucomicrobiota</taxon>
        <taxon>Verrucomicrobiia</taxon>
        <taxon>Verrucomicrobiales</taxon>
        <taxon>Verrucomicrobiaceae</taxon>
        <taxon>Haloferula</taxon>
    </lineage>
</organism>
<dbReference type="RefSeq" id="WP_200278636.1">
    <property type="nucleotide sequence ID" value="NZ_JAENII010000005.1"/>
</dbReference>
<evidence type="ECO:0000256" key="4">
    <source>
        <dbReference type="ARBA" id="ARBA00022729"/>
    </source>
</evidence>
<gene>
    <name evidence="10" type="ORF">JIN81_09170</name>
</gene>
<evidence type="ECO:0000256" key="1">
    <source>
        <dbReference type="ARBA" id="ARBA00001913"/>
    </source>
</evidence>
<sequence>MLSRLAPTLLLLACHFSIQAETLPNYVIIFTDDQGYNDLGCFGSKTIKTPHIDQLAAEGRKMTNFHVPSSVCSPSRAALMTGCYPKRIGMHKHVIFPNQKHGLHPDEMTIAELLKQKGYATACFGKWHLGHTPELLPTSQGFDEYFGIPYSNDMKHPANKGKPKIPQDESWLKQGETFSAWGTPLIEGTEIVELPVDQRTITRRYTDRAVKFIEDHRDEPFLVYLPHSMPHIPLFVPDDVRDPDPKNAYTCVIEHIDAEVGRITDTLKKLGLDKNTYLIFTSDNGPWLRFKNHGGSALPLREGKGTTYEGGQRVPCVVWGPGRIPAGTSSDAFCTTMDLFPTIAALSSATPGERKTDGHDISKVLHGQSPSPRTEMLYYTSSGELKGLRQGDWKLLLPLARKNAPKHGKVELFNLTEDISESKNLAPEHPEKVEALKSRMTELDAEITRNARPRWSKS</sequence>
<name>A0A934VFL8_9BACT</name>
<dbReference type="InterPro" id="IPR050738">
    <property type="entry name" value="Sulfatase"/>
</dbReference>
<evidence type="ECO:0000256" key="3">
    <source>
        <dbReference type="ARBA" id="ARBA00022723"/>
    </source>
</evidence>
<comment type="similarity">
    <text evidence="2">Belongs to the sulfatase family.</text>
</comment>
<dbReference type="AlphaFoldDB" id="A0A934VFL8"/>
<evidence type="ECO:0000259" key="9">
    <source>
        <dbReference type="Pfam" id="PF00884"/>
    </source>
</evidence>
<evidence type="ECO:0000256" key="7">
    <source>
        <dbReference type="ARBA" id="ARBA00023180"/>
    </source>
</evidence>
<comment type="cofactor">
    <cofactor evidence="1">
        <name>Ca(2+)</name>
        <dbReference type="ChEBI" id="CHEBI:29108"/>
    </cofactor>
</comment>
<dbReference type="InterPro" id="IPR000917">
    <property type="entry name" value="Sulfatase_N"/>
</dbReference>
<feature type="chain" id="PRO_5037496443" evidence="8">
    <location>
        <begin position="21"/>
        <end position="458"/>
    </location>
</feature>
<dbReference type="FunFam" id="3.40.720.10:FF:000023">
    <property type="entry name" value="Arylsulfatase A"/>
    <property type="match status" value="1"/>
</dbReference>
<dbReference type="SUPFAM" id="SSF53649">
    <property type="entry name" value="Alkaline phosphatase-like"/>
    <property type="match status" value="1"/>
</dbReference>
<dbReference type="Pfam" id="PF00884">
    <property type="entry name" value="Sulfatase"/>
    <property type="match status" value="1"/>
</dbReference>
<comment type="caution">
    <text evidence="10">The sequence shown here is derived from an EMBL/GenBank/DDBJ whole genome shotgun (WGS) entry which is preliminary data.</text>
</comment>
<evidence type="ECO:0000313" key="11">
    <source>
        <dbReference type="Proteomes" id="UP000658278"/>
    </source>
</evidence>
<dbReference type="GO" id="GO:0046872">
    <property type="term" value="F:metal ion binding"/>
    <property type="evidence" value="ECO:0007669"/>
    <property type="project" value="UniProtKB-KW"/>
</dbReference>
<protein>
    <submittedName>
        <fullName evidence="10">Sulfatase</fullName>
    </submittedName>
</protein>
<evidence type="ECO:0000313" key="10">
    <source>
        <dbReference type="EMBL" id="MBK1827191.1"/>
    </source>
</evidence>
<keyword evidence="3" id="KW-0479">Metal-binding</keyword>